<dbReference type="SUPFAM" id="SSF52047">
    <property type="entry name" value="RNI-like"/>
    <property type="match status" value="1"/>
</dbReference>
<keyword evidence="2" id="KW-1185">Reference proteome</keyword>
<dbReference type="EMBL" id="PJQD01000001">
    <property type="protein sequence ID" value="POY76780.1"/>
    <property type="molecule type" value="Genomic_DNA"/>
</dbReference>
<gene>
    <name evidence="1" type="ORF">BMF94_0029</name>
</gene>
<dbReference type="Proteomes" id="UP000237144">
    <property type="component" value="Unassembled WGS sequence"/>
</dbReference>
<sequence>MLAAEERNLDSPGEAELLPPELLLKIVRTTLTSALLSPPLVIHGQFAHLSTTCSGCVFRRLAGVSSACRVFAREVLCRTIVLAAGCGSAERDEQVLKCLETDPKRAAAVRTVDASLRGAQSGMGWLPAAPPIAPAGGGDDSLEGDSGDPVAGITLRQGRWERWHEQCMARERIRLFRILSLCPQLTTLDVDVGFFHEILTKAHLLPTSIRHLTLRNCGAKETLAIVSALPNLDDLTLRLALDWRLSGPILFSPSSLPRLRRFELSTTAHSSPFSATRTTRSPRWHSATRALPSDRSPLQFFESLRHRCASWKSKTYRASMLALKASPHHVHCGHDWFLAATTRVPKPERLHLTGLTMPSVSRVLSLSPQQEHPPRLHTLVIEDFRSLSIQPLVQALETVPALQGLEDLAVAVSRDGEIAQLDDAGWRAQQGAVERWCAKVKGPNSRSTQLRASWQLIKVESDSRW</sequence>
<reference evidence="1 2" key="1">
    <citation type="journal article" date="2018" name="Front. Microbiol.">
        <title>Prospects for Fungal Bioremediation of Acidic Radioactive Waste Sites: Characterization and Genome Sequence of Rhodotorula taiwanensis MD1149.</title>
        <authorList>
            <person name="Tkavc R."/>
            <person name="Matrosova V.Y."/>
            <person name="Grichenko O.E."/>
            <person name="Gostincar C."/>
            <person name="Volpe R.P."/>
            <person name="Klimenkova P."/>
            <person name="Gaidamakova E.K."/>
            <person name="Zhou C.E."/>
            <person name="Stewart B.J."/>
            <person name="Lyman M.G."/>
            <person name="Malfatti S.A."/>
            <person name="Rubinfeld B."/>
            <person name="Courtot M."/>
            <person name="Singh J."/>
            <person name="Dalgard C.L."/>
            <person name="Hamilton T."/>
            <person name="Frey K.G."/>
            <person name="Gunde-Cimerman N."/>
            <person name="Dugan L."/>
            <person name="Daly M.J."/>
        </authorList>
    </citation>
    <scope>NUCLEOTIDE SEQUENCE [LARGE SCALE GENOMIC DNA]</scope>
    <source>
        <strain evidence="1 2">MD1149</strain>
    </source>
</reference>
<evidence type="ECO:0000313" key="2">
    <source>
        <dbReference type="Proteomes" id="UP000237144"/>
    </source>
</evidence>
<organism evidence="1 2">
    <name type="scientific">Rhodotorula taiwanensis</name>
    <dbReference type="NCBI Taxonomy" id="741276"/>
    <lineage>
        <taxon>Eukaryota</taxon>
        <taxon>Fungi</taxon>
        <taxon>Dikarya</taxon>
        <taxon>Basidiomycota</taxon>
        <taxon>Pucciniomycotina</taxon>
        <taxon>Microbotryomycetes</taxon>
        <taxon>Sporidiobolales</taxon>
        <taxon>Sporidiobolaceae</taxon>
        <taxon>Rhodotorula</taxon>
    </lineage>
</organism>
<name>A0A2S5BJ43_9BASI</name>
<evidence type="ECO:0000313" key="1">
    <source>
        <dbReference type="EMBL" id="POY76780.1"/>
    </source>
</evidence>
<dbReference type="OrthoDB" id="2533269at2759"/>
<dbReference type="AlphaFoldDB" id="A0A2S5BJ43"/>
<protein>
    <submittedName>
        <fullName evidence="1">Uncharacterized protein</fullName>
    </submittedName>
</protein>
<proteinExistence type="predicted"/>
<comment type="caution">
    <text evidence="1">The sequence shown here is derived from an EMBL/GenBank/DDBJ whole genome shotgun (WGS) entry which is preliminary data.</text>
</comment>
<accession>A0A2S5BJ43</accession>